<feature type="compositionally biased region" description="Polar residues" evidence="1">
    <location>
        <begin position="872"/>
        <end position="887"/>
    </location>
</feature>
<organism evidence="2 3">
    <name type="scientific">Trichoderma arundinaceum</name>
    <dbReference type="NCBI Taxonomy" id="490622"/>
    <lineage>
        <taxon>Eukaryota</taxon>
        <taxon>Fungi</taxon>
        <taxon>Dikarya</taxon>
        <taxon>Ascomycota</taxon>
        <taxon>Pezizomycotina</taxon>
        <taxon>Sordariomycetes</taxon>
        <taxon>Hypocreomycetidae</taxon>
        <taxon>Hypocreales</taxon>
        <taxon>Hypocreaceae</taxon>
        <taxon>Trichoderma</taxon>
    </lineage>
</organism>
<dbReference type="AlphaFoldDB" id="A0A395NTP5"/>
<feature type="compositionally biased region" description="Polar residues" evidence="1">
    <location>
        <begin position="1080"/>
        <end position="1100"/>
    </location>
</feature>
<dbReference type="STRING" id="490622.A0A395NTP5"/>
<feature type="region of interest" description="Disordered" evidence="1">
    <location>
        <begin position="289"/>
        <end position="404"/>
    </location>
</feature>
<feature type="region of interest" description="Disordered" evidence="1">
    <location>
        <begin position="720"/>
        <end position="767"/>
    </location>
</feature>
<feature type="compositionally biased region" description="Polar residues" evidence="1">
    <location>
        <begin position="501"/>
        <end position="522"/>
    </location>
</feature>
<keyword evidence="3" id="KW-1185">Reference proteome</keyword>
<dbReference type="Proteomes" id="UP000266272">
    <property type="component" value="Unassembled WGS sequence"/>
</dbReference>
<keyword evidence="2" id="KW-0347">Helicase</keyword>
<feature type="compositionally biased region" description="Polar residues" evidence="1">
    <location>
        <begin position="753"/>
        <end position="767"/>
    </location>
</feature>
<gene>
    <name evidence="2" type="ORF">TARUN_2908</name>
</gene>
<comment type="caution">
    <text evidence="2">The sequence shown here is derived from an EMBL/GenBank/DDBJ whole genome shotgun (WGS) entry which is preliminary data.</text>
</comment>
<feature type="compositionally biased region" description="Low complexity" evidence="1">
    <location>
        <begin position="484"/>
        <end position="500"/>
    </location>
</feature>
<proteinExistence type="predicted"/>
<feature type="compositionally biased region" description="Polar residues" evidence="1">
    <location>
        <begin position="960"/>
        <end position="1002"/>
    </location>
</feature>
<name>A0A395NTP5_TRIAR</name>
<keyword evidence="2" id="KW-0067">ATP-binding</keyword>
<evidence type="ECO:0000256" key="1">
    <source>
        <dbReference type="SAM" id="MobiDB-lite"/>
    </source>
</evidence>
<feature type="compositionally biased region" description="Pro residues" evidence="1">
    <location>
        <begin position="290"/>
        <end position="301"/>
    </location>
</feature>
<feature type="region of interest" description="Disordered" evidence="1">
    <location>
        <begin position="872"/>
        <end position="893"/>
    </location>
</feature>
<feature type="compositionally biased region" description="Acidic residues" evidence="1">
    <location>
        <begin position="596"/>
        <end position="605"/>
    </location>
</feature>
<accession>A0A395NTP5</accession>
<keyword evidence="2" id="KW-0378">Hydrolase</keyword>
<dbReference type="EMBL" id="PXOA01000164">
    <property type="protein sequence ID" value="RFU79303.1"/>
    <property type="molecule type" value="Genomic_DNA"/>
</dbReference>
<feature type="region of interest" description="Disordered" evidence="1">
    <location>
        <begin position="476"/>
        <end position="625"/>
    </location>
</feature>
<evidence type="ECO:0000313" key="3">
    <source>
        <dbReference type="Proteomes" id="UP000266272"/>
    </source>
</evidence>
<keyword evidence="2" id="KW-0547">Nucleotide-binding</keyword>
<sequence>MALSSRPPLDWCTTPALCFFQDRNPTSRPIQPWAQAKSLSSPTKSCLPSSSPQQAPDSAYSPQSLVCCAQSPPKPSGRPSMAEFLASFNFRDEAPSVLDGQPCASVEELQSQLRDAFEGKVTATRAERIATRLDLAASAELTLGVSEGENDVLEGLSTLDPSLGGALSTSISTAPDGGQATRVVLVSDSLMNQPQDEPALQRSIASHIVAGIGQVDDSEWMVRDVSRGTHGWSFSFLCKGSMQHWQRQNKSQAKTLVADYSQRELDPLLANYDHIPLHRTVADLAILFKPPSPRHPLPPTEKQPKTPRQPGSSKKKRDTDKTLNGEGSKPRKRKRKTDDVAVSGEQATVDSNGASQLGELQSLASQHPQPGVADDQPQAGEESSSSTGQQQDAQADQEADQVAAQNSAAGLLIINVSPEEAERRRNVAVVMLRDAGVDPDSLSPEQFNIFANQSPDLQKESLNMLVKYGAERLRIVHPGNKEGSAQPSASPSPSTPAPQSNIQGSSSGPVTTNELVLQTPGSANKKKSRRKSQAVNDGAEEVGADPNTPRSTKKPRRRGTGKSRVACFQYKAVDANEAYSVREKRQSVKSSALITAEDEQDDNDQDAPGTEMHDEPPPPEHEHLHEDAEGYPEMHDDSVNPQMPIGDVMANNMGVTDWEASHNPPNYFSSASIGVCEAGASQLSHPSSAPLSDLVLPHGRSYYSNISAAEMQDQALTQPITHEHRKSPSKAPAHGSGRHVATRTIQEEDHHNSVNSTAASEWSSGGNPVTQAAAVVAAVVTSLQDQNSRESVYGLPDSPGARSSAWRPVGMDASQQPSMGAPHQQGVAAASLQHAAAASSLNDIPRANSRTGKYSGRGTVHDALAADAYHSPTLSDQQPSNAPTSGLQAPAGMAGSAAYNSYDRYSSTRGAEAPSTDRITYEPYSYQRDAASATQYTSYGHGSHATTTAASMPAQTATAMSSADRSVTQTSGSQTYGTYSNSAPRNASHVNSASYVGSRANTQAQDFNNSSSDSSRNSRQAFNMRSQTSTPRPGQGAVKQERNYSVYPSHTQQQQQRVPQQQQQQQHTQQTNQHQAWYGFNNQSNNSFATTGGHGSNYSWNMPGDS</sequence>
<protein>
    <submittedName>
        <fullName evidence="2">Atp-dependent dna helicase 2 subunit 1</fullName>
    </submittedName>
</protein>
<reference evidence="2 3" key="1">
    <citation type="journal article" date="2018" name="PLoS Pathog.">
        <title>Evolution of structural diversity of trichothecenes, a family of toxins produced by plant pathogenic and entomopathogenic fungi.</title>
        <authorList>
            <person name="Proctor R.H."/>
            <person name="McCormick S.P."/>
            <person name="Kim H.S."/>
            <person name="Cardoza R.E."/>
            <person name="Stanley A.M."/>
            <person name="Lindo L."/>
            <person name="Kelly A."/>
            <person name="Brown D.W."/>
            <person name="Lee T."/>
            <person name="Vaughan M.M."/>
            <person name="Alexander N.J."/>
            <person name="Busman M."/>
            <person name="Gutierrez S."/>
        </authorList>
    </citation>
    <scope>NUCLEOTIDE SEQUENCE [LARGE SCALE GENOMIC DNA]</scope>
    <source>
        <strain evidence="2 3">IBT 40837</strain>
    </source>
</reference>
<feature type="region of interest" description="Disordered" evidence="1">
    <location>
        <begin position="29"/>
        <end position="61"/>
    </location>
</feature>
<feature type="compositionally biased region" description="Polar residues" evidence="1">
    <location>
        <begin position="1023"/>
        <end position="1032"/>
    </location>
</feature>
<dbReference type="GO" id="GO:0004386">
    <property type="term" value="F:helicase activity"/>
    <property type="evidence" value="ECO:0007669"/>
    <property type="project" value="UniProtKB-KW"/>
</dbReference>
<feature type="region of interest" description="Disordered" evidence="1">
    <location>
        <begin position="785"/>
        <end position="822"/>
    </location>
</feature>
<feature type="compositionally biased region" description="Low complexity" evidence="1">
    <location>
        <begin position="1050"/>
        <end position="1075"/>
    </location>
</feature>
<feature type="region of interest" description="Disordered" evidence="1">
    <location>
        <begin position="960"/>
        <end position="1106"/>
    </location>
</feature>
<feature type="compositionally biased region" description="Polar residues" evidence="1">
    <location>
        <begin position="345"/>
        <end position="368"/>
    </location>
</feature>
<feature type="compositionally biased region" description="Low complexity" evidence="1">
    <location>
        <begin position="1003"/>
        <end position="1022"/>
    </location>
</feature>
<feature type="compositionally biased region" description="Basic and acidic residues" evidence="1">
    <location>
        <begin position="611"/>
        <end position="625"/>
    </location>
</feature>
<feature type="compositionally biased region" description="Low complexity" evidence="1">
    <location>
        <begin position="37"/>
        <end position="61"/>
    </location>
</feature>
<feature type="compositionally biased region" description="Basic residues" evidence="1">
    <location>
        <begin position="551"/>
        <end position="561"/>
    </location>
</feature>
<evidence type="ECO:0000313" key="2">
    <source>
        <dbReference type="EMBL" id="RFU79303.1"/>
    </source>
</evidence>
<dbReference type="OrthoDB" id="3249161at2759"/>
<feature type="compositionally biased region" description="Low complexity" evidence="1">
    <location>
        <begin position="378"/>
        <end position="404"/>
    </location>
</feature>